<comment type="subcellular location">
    <subcellularLocation>
        <location evidence="1">Membrane</location>
        <topology evidence="1">Multi-pass membrane protein</topology>
    </subcellularLocation>
</comment>
<keyword evidence="3 5" id="KW-1133">Transmembrane helix</keyword>
<evidence type="ECO:0000313" key="9">
    <source>
        <dbReference type="Proteomes" id="UP000008068"/>
    </source>
</evidence>
<dbReference type="Proteomes" id="UP000008068">
    <property type="component" value="Unassembled WGS sequence"/>
</dbReference>
<comment type="similarity">
    <text evidence="5">Belongs to the ligand-gated ion channel (TC 1.A.9) family.</text>
</comment>
<organism evidence="9">
    <name type="scientific">Caenorhabditis brenneri</name>
    <name type="common">Nematode worm</name>
    <dbReference type="NCBI Taxonomy" id="135651"/>
    <lineage>
        <taxon>Eukaryota</taxon>
        <taxon>Metazoa</taxon>
        <taxon>Ecdysozoa</taxon>
        <taxon>Nematoda</taxon>
        <taxon>Chromadorea</taxon>
        <taxon>Rhabditida</taxon>
        <taxon>Rhabditina</taxon>
        <taxon>Rhabditomorpha</taxon>
        <taxon>Rhabditoidea</taxon>
        <taxon>Rhabditidae</taxon>
        <taxon>Peloderinae</taxon>
        <taxon>Caenorhabditis</taxon>
    </lineage>
</organism>
<feature type="signal peptide" evidence="5">
    <location>
        <begin position="1"/>
        <end position="19"/>
    </location>
</feature>
<evidence type="ECO:0000256" key="1">
    <source>
        <dbReference type="ARBA" id="ARBA00004141"/>
    </source>
</evidence>
<proteinExistence type="inferred from homology"/>
<dbReference type="PANTHER" id="PTHR18945">
    <property type="entry name" value="NEUROTRANSMITTER GATED ION CHANNEL"/>
    <property type="match status" value="1"/>
</dbReference>
<feature type="chain" id="PRO_5022263033" evidence="5">
    <location>
        <begin position="20"/>
        <end position="435"/>
    </location>
</feature>
<dbReference type="EMBL" id="GL379793">
    <property type="protein sequence ID" value="EGT56716.1"/>
    <property type="molecule type" value="Genomic_DNA"/>
</dbReference>
<dbReference type="InterPro" id="IPR038050">
    <property type="entry name" value="Neuro_actylchol_rec"/>
</dbReference>
<sequence>MVLAPVILCILLHLSGVLCSDIFLNNITENEEKSERTLIKNLLSNYSPYSRPIKDYHTVLTVSVHSQIYNLVEVNEKSEQIKLLLWFPHGWKDDYLTWDPEEWNGIEKIIIPKSLIWMPDSYIFNTVEETETLVNHNARVRYDGNVEVDFNKLVDLKCPMSVLSFPFDYQLCALQFGSWSYPSHMLSFNIIDASVHEKNKNSEWDIIAFNATKLVSQYNDTLGGVNVYEEIFYYLEVRRKPLYYIVVIIFPTFLIVTVSNIGLFTPHGVHGDREEHVSLGLTTMLTMAVILDMVTGQMPRSSEGIPLLGMYVLIEFLISIIAVLVSVLIIFAHERMLYLEATPPNWIRKLFLNSEKFRVPLAEMEHDDLSSKPLDLTQELRFCIEKVQKYLEDSEIQNENQHIWQRFFSLADIICCGFFLILNCFITFYMFIDYA</sequence>
<evidence type="ECO:0000313" key="8">
    <source>
        <dbReference type="EMBL" id="EGT56716.1"/>
    </source>
</evidence>
<feature type="transmembrane region" description="Helical" evidence="5">
    <location>
        <begin position="242"/>
        <end position="265"/>
    </location>
</feature>
<dbReference type="SUPFAM" id="SSF90112">
    <property type="entry name" value="Neurotransmitter-gated ion-channel transmembrane pore"/>
    <property type="match status" value="1"/>
</dbReference>
<evidence type="ECO:0000256" key="3">
    <source>
        <dbReference type="ARBA" id="ARBA00022989"/>
    </source>
</evidence>
<evidence type="ECO:0000259" key="6">
    <source>
        <dbReference type="Pfam" id="PF02931"/>
    </source>
</evidence>
<reference evidence="9" key="1">
    <citation type="submission" date="2011-07" db="EMBL/GenBank/DDBJ databases">
        <authorList>
            <consortium name="Caenorhabditis brenneri Sequencing and Analysis Consortium"/>
            <person name="Wilson R.K."/>
        </authorList>
    </citation>
    <scope>NUCLEOTIDE SEQUENCE [LARGE SCALE GENOMIC DNA]</scope>
    <source>
        <strain evidence="9">PB2801</strain>
    </source>
</reference>
<keyword evidence="9" id="KW-1185">Reference proteome</keyword>
<dbReference type="OMA" id="TWDPEEW"/>
<evidence type="ECO:0000256" key="2">
    <source>
        <dbReference type="ARBA" id="ARBA00022692"/>
    </source>
</evidence>
<dbReference type="InterPro" id="IPR036734">
    <property type="entry name" value="Neur_chan_lig-bd_sf"/>
</dbReference>
<dbReference type="InParanoid" id="G0MG39"/>
<evidence type="ECO:0000256" key="4">
    <source>
        <dbReference type="ARBA" id="ARBA00023136"/>
    </source>
</evidence>
<dbReference type="GO" id="GO:0004888">
    <property type="term" value="F:transmembrane signaling receptor activity"/>
    <property type="evidence" value="ECO:0007669"/>
    <property type="project" value="InterPro"/>
</dbReference>
<dbReference type="InterPro" id="IPR036719">
    <property type="entry name" value="Neuro-gated_channel_TM_sf"/>
</dbReference>
<feature type="transmembrane region" description="Helical" evidence="5">
    <location>
        <begin position="407"/>
        <end position="432"/>
    </location>
</feature>
<dbReference type="PROSITE" id="PS00236">
    <property type="entry name" value="NEUROTR_ION_CHANNEL"/>
    <property type="match status" value="1"/>
</dbReference>
<feature type="transmembrane region" description="Helical" evidence="5">
    <location>
        <begin position="277"/>
        <end position="296"/>
    </location>
</feature>
<keyword evidence="2 5" id="KW-0812">Transmembrane</keyword>
<feature type="domain" description="Neurotransmitter-gated ion-channel ligand-binding" evidence="6">
    <location>
        <begin position="36"/>
        <end position="241"/>
    </location>
</feature>
<dbReference type="SUPFAM" id="SSF63712">
    <property type="entry name" value="Nicotinic receptor ligand binding domain-like"/>
    <property type="match status" value="1"/>
</dbReference>
<dbReference type="Gene3D" id="1.20.58.390">
    <property type="entry name" value="Neurotransmitter-gated ion-channel transmembrane domain"/>
    <property type="match status" value="1"/>
</dbReference>
<dbReference type="OrthoDB" id="5975154at2759"/>
<dbReference type="Pfam" id="PF02931">
    <property type="entry name" value="Neur_chan_LBD"/>
    <property type="match status" value="1"/>
</dbReference>
<evidence type="ECO:0000256" key="5">
    <source>
        <dbReference type="RuleBase" id="RU000687"/>
    </source>
</evidence>
<dbReference type="Pfam" id="PF02932">
    <property type="entry name" value="Neur_chan_memb"/>
    <property type="match status" value="1"/>
</dbReference>
<dbReference type="AlphaFoldDB" id="G0MG39"/>
<dbReference type="GO" id="GO:0016020">
    <property type="term" value="C:membrane"/>
    <property type="evidence" value="ECO:0007669"/>
    <property type="project" value="UniProtKB-SubCell"/>
</dbReference>
<dbReference type="FunFam" id="2.70.170.10:FF:000027">
    <property type="entry name" value="Ligand-Gated ion Channel"/>
    <property type="match status" value="1"/>
</dbReference>
<keyword evidence="5" id="KW-0406">Ion transport</keyword>
<dbReference type="InterPro" id="IPR006029">
    <property type="entry name" value="Neurotrans-gated_channel_TM"/>
</dbReference>
<keyword evidence="5" id="KW-0813">Transport</keyword>
<keyword evidence="5" id="KW-0407">Ion channel</keyword>
<keyword evidence="4 5" id="KW-0472">Membrane</keyword>
<dbReference type="InterPro" id="IPR006202">
    <property type="entry name" value="Neur_chan_lig-bd"/>
</dbReference>
<dbReference type="InterPro" id="IPR006201">
    <property type="entry name" value="Neur_channel"/>
</dbReference>
<dbReference type="eggNOG" id="KOG3645">
    <property type="taxonomic scope" value="Eukaryota"/>
</dbReference>
<dbReference type="CDD" id="cd19051">
    <property type="entry name" value="LGIC_TM_cation"/>
    <property type="match status" value="1"/>
</dbReference>
<dbReference type="PRINTS" id="PR00252">
    <property type="entry name" value="NRIONCHANNEL"/>
</dbReference>
<keyword evidence="5" id="KW-0732">Signal</keyword>
<dbReference type="GO" id="GO:0005230">
    <property type="term" value="F:extracellular ligand-gated monoatomic ion channel activity"/>
    <property type="evidence" value="ECO:0007669"/>
    <property type="project" value="InterPro"/>
</dbReference>
<dbReference type="STRING" id="135651.G0MG39"/>
<dbReference type="Gene3D" id="2.70.170.10">
    <property type="entry name" value="Neurotransmitter-gated ion-channel ligand-binding domain"/>
    <property type="match status" value="1"/>
</dbReference>
<feature type="domain" description="Neurotransmitter-gated ion-channel transmembrane" evidence="7">
    <location>
        <begin position="248"/>
        <end position="353"/>
    </location>
</feature>
<accession>G0MG39</accession>
<dbReference type="HOGENOM" id="CLU_018074_2_3_1"/>
<dbReference type="InterPro" id="IPR018000">
    <property type="entry name" value="Neurotransmitter_ion_chnl_CS"/>
</dbReference>
<protein>
    <submittedName>
        <fullName evidence="8">Uncharacterized protein</fullName>
    </submittedName>
</protein>
<evidence type="ECO:0000259" key="7">
    <source>
        <dbReference type="Pfam" id="PF02932"/>
    </source>
</evidence>
<gene>
    <name evidence="8" type="ORF">CAEBREN_21696</name>
</gene>
<feature type="transmembrane region" description="Helical" evidence="5">
    <location>
        <begin position="308"/>
        <end position="331"/>
    </location>
</feature>
<name>G0MG39_CAEBE</name>
<dbReference type="CDD" id="cd18989">
    <property type="entry name" value="LGIC_ECD_cation"/>
    <property type="match status" value="1"/>
</dbReference>